<evidence type="ECO:0000313" key="2">
    <source>
        <dbReference type="EMBL" id="KAB7730514.1"/>
    </source>
</evidence>
<organism evidence="2 3">
    <name type="scientific">Rudanella paleaurantiibacter</name>
    <dbReference type="NCBI Taxonomy" id="2614655"/>
    <lineage>
        <taxon>Bacteria</taxon>
        <taxon>Pseudomonadati</taxon>
        <taxon>Bacteroidota</taxon>
        <taxon>Cytophagia</taxon>
        <taxon>Cytophagales</taxon>
        <taxon>Cytophagaceae</taxon>
        <taxon>Rudanella</taxon>
    </lineage>
</organism>
<gene>
    <name evidence="2" type="ORF">F5984_14110</name>
</gene>
<comment type="caution">
    <text evidence="2">The sequence shown here is derived from an EMBL/GenBank/DDBJ whole genome shotgun (WGS) entry which is preliminary data.</text>
</comment>
<proteinExistence type="predicted"/>
<sequence length="619" mass="69546">MLSPTVANAQQSADTLRRNEQGDKCTPKENIYRLGRGVYTDTLRRADFRARASDVAELDDCDTTLQTFVLVRRPSPWRVGAYVGPNFAYCGTWDATFGNNRRDNTLYNGTGFNITLNTDYFLSRPERRLRFGIGAAFGYQNYRTRRDYIDFLRTRASQLGIPNTAEVQIRQRSSEDFFFTLGPVLQWTFARSRRNPSCTSFLELSPKIGIYRTEAALLAASVPSLNDRLVRMVSPSNRLNHFGGNLSLGVFFPLRNTWHVGVQAQGFYTGLNYFIVDGVADQLLSYYRKHGGFNAGLAVRKGFQQKKLIPKAPVSCPTCDSVPVVTVRFANQTPLGGLSYVGDSTAANSLPSISWRSRTVNPKNETFTARLYYRPDSVAAGSPASDQIIAEVVNTTDTTLTFPSTYVDEAGRARRGFYYVTVHNRQTAKCGTCMSEVATTSFALLKPNFTPQAPCEFRHKLERLEVFYRNPYTRDIASVCYCNGEVISVGEKTTRLRFSGLNRRLAIDPYTFDSTALVLNFSQLPGPLAQQLLEEKRKIESGQGIRYKGRRVRPQVQYFRAVFSAEQLPCNGQEGRPVGSFNVIVSDNTYSITDLKPLSPEQYQKLTAPAAPQPSRRRR</sequence>
<evidence type="ECO:0000313" key="3">
    <source>
        <dbReference type="Proteomes" id="UP000488299"/>
    </source>
</evidence>
<evidence type="ECO:0000256" key="1">
    <source>
        <dbReference type="SAM" id="MobiDB-lite"/>
    </source>
</evidence>
<feature type="region of interest" description="Disordered" evidence="1">
    <location>
        <begin position="1"/>
        <end position="23"/>
    </location>
</feature>
<reference evidence="2 3" key="1">
    <citation type="submission" date="2019-10" db="EMBL/GenBank/DDBJ databases">
        <title>Rudanella paleaurantiibacter sp. nov., isolated from sludge.</title>
        <authorList>
            <person name="Xu S.Q."/>
        </authorList>
    </citation>
    <scope>NUCLEOTIDE SEQUENCE [LARGE SCALE GENOMIC DNA]</scope>
    <source>
        <strain evidence="2 3">HX-22-17</strain>
    </source>
</reference>
<protein>
    <submittedName>
        <fullName evidence="2">Uncharacterized protein</fullName>
    </submittedName>
</protein>
<keyword evidence="3" id="KW-1185">Reference proteome</keyword>
<name>A0A7J5TZE5_9BACT</name>
<accession>A0A7J5TZE5</accession>
<feature type="compositionally biased region" description="Polar residues" evidence="1">
    <location>
        <begin position="1"/>
        <end position="14"/>
    </location>
</feature>
<dbReference type="EMBL" id="WELI01000005">
    <property type="protein sequence ID" value="KAB7730514.1"/>
    <property type="molecule type" value="Genomic_DNA"/>
</dbReference>
<dbReference type="AlphaFoldDB" id="A0A7J5TZE5"/>
<dbReference type="Proteomes" id="UP000488299">
    <property type="component" value="Unassembled WGS sequence"/>
</dbReference>